<proteinExistence type="predicted"/>
<dbReference type="EMBL" id="JANPWB010000003">
    <property type="protein sequence ID" value="KAJ1198581.1"/>
    <property type="molecule type" value="Genomic_DNA"/>
</dbReference>
<evidence type="ECO:0000313" key="1">
    <source>
        <dbReference type="EMBL" id="KAJ1198581.1"/>
    </source>
</evidence>
<accession>A0AAV7VDS0</accession>
<evidence type="ECO:0000313" key="2">
    <source>
        <dbReference type="Proteomes" id="UP001066276"/>
    </source>
</evidence>
<protein>
    <submittedName>
        <fullName evidence="1">Uncharacterized protein</fullName>
    </submittedName>
</protein>
<keyword evidence="2" id="KW-1185">Reference proteome</keyword>
<reference evidence="1" key="1">
    <citation type="journal article" date="2022" name="bioRxiv">
        <title>Sequencing and chromosome-scale assembly of the giantPleurodeles waltlgenome.</title>
        <authorList>
            <person name="Brown T."/>
            <person name="Elewa A."/>
            <person name="Iarovenko S."/>
            <person name="Subramanian E."/>
            <person name="Araus A.J."/>
            <person name="Petzold A."/>
            <person name="Susuki M."/>
            <person name="Suzuki K.-i.T."/>
            <person name="Hayashi T."/>
            <person name="Toyoda A."/>
            <person name="Oliveira C."/>
            <person name="Osipova E."/>
            <person name="Leigh N.D."/>
            <person name="Simon A."/>
            <person name="Yun M.H."/>
        </authorList>
    </citation>
    <scope>NUCLEOTIDE SEQUENCE</scope>
    <source>
        <strain evidence="1">20211129_DDA</strain>
        <tissue evidence="1">Liver</tissue>
    </source>
</reference>
<gene>
    <name evidence="1" type="ORF">NDU88_002420</name>
</gene>
<name>A0AAV7VDS0_PLEWA</name>
<organism evidence="1 2">
    <name type="scientific">Pleurodeles waltl</name>
    <name type="common">Iberian ribbed newt</name>
    <dbReference type="NCBI Taxonomy" id="8319"/>
    <lineage>
        <taxon>Eukaryota</taxon>
        <taxon>Metazoa</taxon>
        <taxon>Chordata</taxon>
        <taxon>Craniata</taxon>
        <taxon>Vertebrata</taxon>
        <taxon>Euteleostomi</taxon>
        <taxon>Amphibia</taxon>
        <taxon>Batrachia</taxon>
        <taxon>Caudata</taxon>
        <taxon>Salamandroidea</taxon>
        <taxon>Salamandridae</taxon>
        <taxon>Pleurodelinae</taxon>
        <taxon>Pleurodeles</taxon>
    </lineage>
</organism>
<sequence>MGMAIAGFKHCVTGLKQCVVIVEDRLNTVPEHDQELLFLHSKIIDLEDKCHRDNVCLFGLLKCLEGTDMRGFLRYTLPTITGLNFDFPLEFQRGQCVSQAHLYHLSQSHPIIAYFLKPEPARQVLTAARSHGPNTYEGHEICMAADFFRETNDRHNAFLSL</sequence>
<dbReference type="AlphaFoldDB" id="A0AAV7VDS0"/>
<comment type="caution">
    <text evidence="1">The sequence shown here is derived from an EMBL/GenBank/DDBJ whole genome shotgun (WGS) entry which is preliminary data.</text>
</comment>
<dbReference type="Proteomes" id="UP001066276">
    <property type="component" value="Chromosome 2_1"/>
</dbReference>
<dbReference type="Gene3D" id="3.30.70.1820">
    <property type="entry name" value="L1 transposable element, RRM domain"/>
    <property type="match status" value="1"/>
</dbReference>